<dbReference type="EMBL" id="HBJA01120925">
    <property type="protein sequence ID" value="CAE0830339.1"/>
    <property type="molecule type" value="Transcribed_RNA"/>
</dbReference>
<protein>
    <submittedName>
        <fullName evidence="1">Uncharacterized protein</fullName>
    </submittedName>
</protein>
<name>A0A7S4GAC8_9EUGL</name>
<reference evidence="1" key="1">
    <citation type="submission" date="2021-01" db="EMBL/GenBank/DDBJ databases">
        <authorList>
            <person name="Corre E."/>
            <person name="Pelletier E."/>
            <person name="Niang G."/>
            <person name="Scheremetjew M."/>
            <person name="Finn R."/>
            <person name="Kale V."/>
            <person name="Holt S."/>
            <person name="Cochrane G."/>
            <person name="Meng A."/>
            <person name="Brown T."/>
            <person name="Cohen L."/>
        </authorList>
    </citation>
    <scope>NUCLEOTIDE SEQUENCE</scope>
    <source>
        <strain evidence="1">CCMP1594</strain>
    </source>
</reference>
<sequence length="136" mass="14711">MAVHQMGGCKMVGGFGPVSAEEIWQSGWMSSQVSGVAHQPCTFDVKIHPLCEGHRVVFERFLLEVPSPKIHSKCVDLLLCQSTTNAKKNPHRVVMSRGGLGKNRSGVLMVTTCPPLANSRVSARRSPGWGGETVTK</sequence>
<gene>
    <name evidence="1" type="ORF">EGYM00163_LOCUS41619</name>
</gene>
<organism evidence="1">
    <name type="scientific">Eutreptiella gymnastica</name>
    <dbReference type="NCBI Taxonomy" id="73025"/>
    <lineage>
        <taxon>Eukaryota</taxon>
        <taxon>Discoba</taxon>
        <taxon>Euglenozoa</taxon>
        <taxon>Euglenida</taxon>
        <taxon>Spirocuta</taxon>
        <taxon>Euglenophyceae</taxon>
        <taxon>Eutreptiales</taxon>
        <taxon>Eutreptiaceae</taxon>
        <taxon>Eutreptiella</taxon>
    </lineage>
</organism>
<evidence type="ECO:0000313" key="1">
    <source>
        <dbReference type="EMBL" id="CAE0830339.1"/>
    </source>
</evidence>
<dbReference type="AlphaFoldDB" id="A0A7S4GAC8"/>
<accession>A0A7S4GAC8</accession>
<proteinExistence type="predicted"/>